<sequence>MTTPPPWNGPNPPQQPSGWDKATPPPMPPPPGWDAQTPPPMPPPMPQQAPPMPPDGMYGTPAMPGMSGMQPMLQLPAETLVTIGDIICTQTEVITPSGRRPIGQVTWSFTDMSRTTRSIPTWAIVCAVVFFFVCFLGLLFLLAKEDRTEGSVQIVVQGPGLLHQLQVPVYSVMQVQDYSARIGYARSLTAAAYGM</sequence>
<dbReference type="Proteomes" id="UP001592582">
    <property type="component" value="Unassembled WGS sequence"/>
</dbReference>
<protein>
    <submittedName>
        <fullName evidence="1">Uncharacterized protein</fullName>
    </submittedName>
</protein>
<keyword evidence="2" id="KW-1185">Reference proteome</keyword>
<evidence type="ECO:0000313" key="2">
    <source>
        <dbReference type="Proteomes" id="UP001592582"/>
    </source>
</evidence>
<gene>
    <name evidence="1" type="ORF">ACEZDG_26435</name>
</gene>
<accession>A0ABV6VGC8</accession>
<comment type="caution">
    <text evidence="1">The sequence shown here is derived from an EMBL/GenBank/DDBJ whole genome shotgun (WGS) entry which is preliminary data.</text>
</comment>
<proteinExistence type="predicted"/>
<organism evidence="1 2">
    <name type="scientific">Streptacidiphilus alkalitolerans</name>
    <dbReference type="NCBI Taxonomy" id="3342712"/>
    <lineage>
        <taxon>Bacteria</taxon>
        <taxon>Bacillati</taxon>
        <taxon>Actinomycetota</taxon>
        <taxon>Actinomycetes</taxon>
        <taxon>Kitasatosporales</taxon>
        <taxon>Streptomycetaceae</taxon>
        <taxon>Streptacidiphilus</taxon>
    </lineage>
</organism>
<evidence type="ECO:0000313" key="1">
    <source>
        <dbReference type="EMBL" id="MFC1412810.1"/>
    </source>
</evidence>
<dbReference type="EMBL" id="JBHEZX010000013">
    <property type="protein sequence ID" value="MFC1412810.1"/>
    <property type="molecule type" value="Genomic_DNA"/>
</dbReference>
<reference evidence="1 2" key="1">
    <citation type="submission" date="2024-09" db="EMBL/GenBank/DDBJ databases">
        <authorList>
            <person name="Lee S.D."/>
        </authorList>
    </citation>
    <scope>NUCLEOTIDE SEQUENCE [LARGE SCALE GENOMIC DNA]</scope>
    <source>
        <strain evidence="1 2">N1-1</strain>
    </source>
</reference>
<name>A0ABV6VGC8_9ACTN</name>